<keyword evidence="2" id="KW-1185">Reference proteome</keyword>
<name>A0ABW3RRC6_9SPHI</name>
<dbReference type="EMBL" id="JBHTKY010000035">
    <property type="protein sequence ID" value="MFD1167293.1"/>
    <property type="molecule type" value="Genomic_DNA"/>
</dbReference>
<sequence>MERFFEKLNQQLEYNSGKEIEEIQEILKFSNLSEEQHQSFNRNLVDKACVNLHFHPDRYLKDGSQIIDGLIQTGEYLNQYQTQVSSGSLSAKIGGDRDKWENKLFNNLFGSSTKDRPKYGALNLTGTSDGASPRFGSCYFITYPEIKSKCTFTYGDSYLLPKERGTIQNLIQVYARLYHDIFTRNSALGFYYKNLSDFHDKTNHFLESNTLHNMLSHNLDFYIESQIHEQVDLQKDISTLVVDPSYQGTELENRIHELCDKFDISLIWNQGYSIDLSNFPNNFRGVETFEFAEYIAEENKINAYILGKALSIKKLKSKFKDSFQLAKYTWHCLVKFGE</sequence>
<proteinExistence type="predicted"/>
<protein>
    <submittedName>
        <fullName evidence="1">DUF3626 domain-containing protein</fullName>
    </submittedName>
</protein>
<evidence type="ECO:0000313" key="2">
    <source>
        <dbReference type="Proteomes" id="UP001597205"/>
    </source>
</evidence>
<evidence type="ECO:0000313" key="1">
    <source>
        <dbReference type="EMBL" id="MFD1167293.1"/>
    </source>
</evidence>
<accession>A0ABW3RRC6</accession>
<reference evidence="2" key="1">
    <citation type="journal article" date="2019" name="Int. J. Syst. Evol. Microbiol.">
        <title>The Global Catalogue of Microorganisms (GCM) 10K type strain sequencing project: providing services to taxonomists for standard genome sequencing and annotation.</title>
        <authorList>
            <consortium name="The Broad Institute Genomics Platform"/>
            <consortium name="The Broad Institute Genome Sequencing Center for Infectious Disease"/>
            <person name="Wu L."/>
            <person name="Ma J."/>
        </authorList>
    </citation>
    <scope>NUCLEOTIDE SEQUENCE [LARGE SCALE GENOMIC DNA]</scope>
    <source>
        <strain evidence="2">CCUG 52468</strain>
    </source>
</reference>
<organism evidence="1 2">
    <name type="scientific">Sphingobacterium daejeonense</name>
    <dbReference type="NCBI Taxonomy" id="371142"/>
    <lineage>
        <taxon>Bacteria</taxon>
        <taxon>Pseudomonadati</taxon>
        <taxon>Bacteroidota</taxon>
        <taxon>Sphingobacteriia</taxon>
        <taxon>Sphingobacteriales</taxon>
        <taxon>Sphingobacteriaceae</taxon>
        <taxon>Sphingobacterium</taxon>
    </lineage>
</organism>
<gene>
    <name evidence="1" type="ORF">ACFQ2C_16970</name>
</gene>
<comment type="caution">
    <text evidence="1">The sequence shown here is derived from an EMBL/GenBank/DDBJ whole genome shotgun (WGS) entry which is preliminary data.</text>
</comment>
<dbReference type="InterPro" id="IPR022074">
    <property type="entry name" value="DUF3626"/>
</dbReference>
<dbReference type="Proteomes" id="UP001597205">
    <property type="component" value="Unassembled WGS sequence"/>
</dbReference>
<dbReference type="RefSeq" id="WP_380898542.1">
    <property type="nucleotide sequence ID" value="NZ_JBHTKY010000035.1"/>
</dbReference>
<dbReference type="Pfam" id="PF12294">
    <property type="entry name" value="DUF3626"/>
    <property type="match status" value="1"/>
</dbReference>